<dbReference type="InterPro" id="IPR008879">
    <property type="entry name" value="Coat_protein_tricho/vitivirus"/>
</dbReference>
<accession>A0A8F5VTU1</accession>
<evidence type="ECO:0000256" key="1">
    <source>
        <dbReference type="ARBA" id="ARBA00004328"/>
    </source>
</evidence>
<reference evidence="4" key="1">
    <citation type="journal article" date="2021" name="Viruses">
        <title>Discovery of Known and Novel Viruses in Wild and Cultivated Blueberry in Florida through Viral Metagenomic Approaches.</title>
        <authorList>
            <person name="Saad N."/>
            <person name="Olmstead J.W."/>
            <person name="Varsani A."/>
            <person name="Polston J.E."/>
            <person name="Jones J.B."/>
            <person name="Folimonova S.Y."/>
            <person name="Harmon P.F."/>
        </authorList>
    </citation>
    <scope>NUCLEOTIDE SEQUENCE</scope>
</reference>
<keyword evidence="3" id="KW-0946">Virion</keyword>
<proteinExistence type="predicted"/>
<comment type="subcellular location">
    <subcellularLocation>
        <location evidence="1">Virion</location>
    </subcellularLocation>
</comment>
<protein>
    <submittedName>
        <fullName evidence="4">Putative coat protein</fullName>
    </submittedName>
</protein>
<evidence type="ECO:0000256" key="3">
    <source>
        <dbReference type="ARBA" id="ARBA00022844"/>
    </source>
</evidence>
<sequence>MGLTGKERLEMRKEVEAVLTLKYKAQVGNQPFTEGMLHFLEEFIFGNIALKGATQSTEWEDIDLTSGNYVEGIGGSHTKRDLEKELPGETNKGLRDSRVFFKVNFNTLVQSLMVLLRSSSNVYVFNKTFRRLCVAFAEEALVYLEAKKNEGEYSNLCLSMPRTCKPAPEVCFDFNSGLDILRMTEVQARVVQQLNRRLFATELRKRESEQVSEDHVGDQI</sequence>
<organism evidence="4">
    <name type="scientific">Blueberry virus T</name>
    <dbReference type="NCBI Taxonomy" id="2858412"/>
    <lineage>
        <taxon>Viruses</taxon>
        <taxon>Riboviria</taxon>
        <taxon>Orthornavirae</taxon>
        <taxon>Kitrinoviricota</taxon>
        <taxon>Alsuviricetes</taxon>
        <taxon>Tymovirales</taxon>
        <taxon>Betaflexiviridae</taxon>
        <taxon>Trivirinae</taxon>
        <taxon>Tepovirus</taxon>
    </lineage>
</organism>
<evidence type="ECO:0000313" key="4">
    <source>
        <dbReference type="EMBL" id="QXP00720.1"/>
    </source>
</evidence>
<dbReference type="GO" id="GO:0019028">
    <property type="term" value="C:viral capsid"/>
    <property type="evidence" value="ECO:0007669"/>
    <property type="project" value="UniProtKB-KW"/>
</dbReference>
<dbReference type="EMBL" id="MZ054240">
    <property type="protein sequence ID" value="QXP00720.1"/>
    <property type="molecule type" value="Genomic_RNA"/>
</dbReference>
<keyword evidence="2 4" id="KW-0167">Capsid protein</keyword>
<dbReference type="Pfam" id="PF05892">
    <property type="entry name" value="Tricho_coat"/>
    <property type="match status" value="1"/>
</dbReference>
<evidence type="ECO:0000256" key="2">
    <source>
        <dbReference type="ARBA" id="ARBA00022561"/>
    </source>
</evidence>
<name>A0A8F5VTU1_9VIRU</name>